<evidence type="ECO:0000313" key="20">
    <source>
        <dbReference type="EMBL" id="CCF55772.1"/>
    </source>
</evidence>
<evidence type="ECO:0000256" key="19">
    <source>
        <dbReference type="SAM" id="Coils"/>
    </source>
</evidence>
<sequence>MSQSLNSCINEINHAVDSLSGLKFKPPGIFHNAVIHHIVSDKDKRITKLLRDGIEREELSLFKIDPKDGILRRRDGKEGVFDHLTERDVRARRNRRLGAIDSHPVIQIPKDFYLKQHDSELSNKRRRTKNNMFLDVDNATSTKISNNTTGAFKLLFSKFKDDEEVTRLLHALQNGSVFIEDDSTPGQSNKRRTTMFVEDFSSSLIFKVLNEIDNLWSLADFKDEYVVLQEAYNELVSQTNMLRSEIKTQENEIEQQTRTKYNISPSADVSRLIAKKRREIEEMEAEIKNIEATKINENSTTE</sequence>
<dbReference type="InParanoid" id="H2AN22"/>
<evidence type="ECO:0000256" key="14">
    <source>
        <dbReference type="ARBA" id="ARBA00023242"/>
    </source>
</evidence>
<dbReference type="FunCoup" id="H2AN22">
    <property type="interactions" value="51"/>
</dbReference>
<keyword evidence="13" id="KW-0206">Cytoskeleton</keyword>
<keyword evidence="14" id="KW-0539">Nucleus</keyword>
<dbReference type="GeneID" id="13886413"/>
<evidence type="ECO:0000256" key="9">
    <source>
        <dbReference type="ARBA" id="ARBA00022776"/>
    </source>
</evidence>
<keyword evidence="7" id="KW-0132">Cell division</keyword>
<keyword evidence="10" id="KW-0159">Chromosome partition</keyword>
<evidence type="ECO:0000256" key="4">
    <source>
        <dbReference type="ARBA" id="ARBA00008491"/>
    </source>
</evidence>
<evidence type="ECO:0000256" key="5">
    <source>
        <dbReference type="ARBA" id="ARBA00022454"/>
    </source>
</evidence>
<keyword evidence="12 19" id="KW-0175">Coiled coil</keyword>
<evidence type="ECO:0000256" key="6">
    <source>
        <dbReference type="ARBA" id="ARBA00022490"/>
    </source>
</evidence>
<evidence type="ECO:0000256" key="11">
    <source>
        <dbReference type="ARBA" id="ARBA00022838"/>
    </source>
</evidence>
<evidence type="ECO:0000256" key="7">
    <source>
        <dbReference type="ARBA" id="ARBA00022618"/>
    </source>
</evidence>
<keyword evidence="11" id="KW-0995">Kinetochore</keyword>
<proteinExistence type="inferred from homology"/>
<evidence type="ECO:0000256" key="8">
    <source>
        <dbReference type="ARBA" id="ARBA00022701"/>
    </source>
</evidence>
<dbReference type="STRING" id="1071382.H2AN22"/>
<evidence type="ECO:0000256" key="10">
    <source>
        <dbReference type="ARBA" id="ARBA00022829"/>
    </source>
</evidence>
<evidence type="ECO:0000256" key="1">
    <source>
        <dbReference type="ARBA" id="ARBA00004123"/>
    </source>
</evidence>
<gene>
    <name evidence="20" type="primary">KAFR0A03370</name>
    <name evidence="20" type="ORF">KAFR_0A03370</name>
</gene>
<dbReference type="eggNOG" id="ENOG502QSS0">
    <property type="taxonomic scope" value="Eukaryota"/>
</dbReference>
<keyword evidence="21" id="KW-1185">Reference proteome</keyword>
<keyword evidence="5" id="KW-0158">Chromosome</keyword>
<comment type="similarity">
    <text evidence="4">Belongs to the DASH complex SPC34 family.</text>
</comment>
<dbReference type="AlphaFoldDB" id="H2AN22"/>
<evidence type="ECO:0000256" key="16">
    <source>
        <dbReference type="ARBA" id="ARBA00023328"/>
    </source>
</evidence>
<dbReference type="GO" id="GO:0051010">
    <property type="term" value="F:microtubule plus-end binding"/>
    <property type="evidence" value="ECO:0007669"/>
    <property type="project" value="EnsemblFungi"/>
</dbReference>
<keyword evidence="15" id="KW-0131">Cell cycle</keyword>
<dbReference type="GO" id="GO:1990758">
    <property type="term" value="P:mitotic sister chromatid biorientation"/>
    <property type="evidence" value="ECO:0007669"/>
    <property type="project" value="EnsemblFungi"/>
</dbReference>
<accession>H2AN22</accession>
<evidence type="ECO:0000256" key="12">
    <source>
        <dbReference type="ARBA" id="ARBA00023054"/>
    </source>
</evidence>
<dbReference type="HOGENOM" id="CLU_970457_0_0_1"/>
<dbReference type="GO" id="GO:0042729">
    <property type="term" value="C:DASH complex"/>
    <property type="evidence" value="ECO:0007669"/>
    <property type="project" value="EnsemblFungi"/>
</dbReference>
<evidence type="ECO:0000256" key="17">
    <source>
        <dbReference type="ARBA" id="ARBA00044112"/>
    </source>
</evidence>
<evidence type="ECO:0000256" key="18">
    <source>
        <dbReference type="ARBA" id="ARBA00044346"/>
    </source>
</evidence>
<keyword evidence="9" id="KW-0498">Mitosis</keyword>
<evidence type="ECO:0000256" key="13">
    <source>
        <dbReference type="ARBA" id="ARBA00023212"/>
    </source>
</evidence>
<dbReference type="GO" id="GO:1990976">
    <property type="term" value="P:protein transport along microtubule to mitotic spindle pole body"/>
    <property type="evidence" value="ECO:0007669"/>
    <property type="project" value="EnsemblFungi"/>
</dbReference>
<name>H2AN22_KAZAF</name>
<dbReference type="GO" id="GO:0031116">
    <property type="term" value="P:positive regulation of microtubule polymerization"/>
    <property type="evidence" value="ECO:0007669"/>
    <property type="project" value="EnsemblFungi"/>
</dbReference>
<dbReference type="OrthoDB" id="10016597at2759"/>
<dbReference type="GO" id="GO:0051987">
    <property type="term" value="P:positive regulation of attachment of spindle microtubules to kinetochore"/>
    <property type="evidence" value="ECO:0007669"/>
    <property type="project" value="EnsemblFungi"/>
</dbReference>
<keyword evidence="6" id="KW-0963">Cytoplasm</keyword>
<dbReference type="Proteomes" id="UP000005220">
    <property type="component" value="Chromosome 1"/>
</dbReference>
<dbReference type="KEGG" id="kaf:KAFR_0A03370"/>
<evidence type="ECO:0000256" key="3">
    <source>
        <dbReference type="ARBA" id="ARBA00004629"/>
    </source>
</evidence>
<comment type="subcellular location">
    <subcellularLocation>
        <location evidence="3">Chromosome</location>
        <location evidence="3">Centromere</location>
        <location evidence="3">Kinetochore</location>
    </subcellularLocation>
    <subcellularLocation>
        <location evidence="2">Cytoplasm</location>
        <location evidence="2">Cytoskeleton</location>
        <location evidence="2">Spindle</location>
    </subcellularLocation>
    <subcellularLocation>
        <location evidence="1">Nucleus</location>
    </subcellularLocation>
</comment>
<dbReference type="GO" id="GO:0051301">
    <property type="term" value="P:cell division"/>
    <property type="evidence" value="ECO:0007669"/>
    <property type="project" value="UniProtKB-KW"/>
</dbReference>
<evidence type="ECO:0000256" key="15">
    <source>
        <dbReference type="ARBA" id="ARBA00023306"/>
    </source>
</evidence>
<dbReference type="InterPro" id="IPR013966">
    <property type="entry name" value="Spc34"/>
</dbReference>
<feature type="coiled-coil region" evidence="19">
    <location>
        <begin position="218"/>
        <end position="300"/>
    </location>
</feature>
<reference evidence="20 21" key="1">
    <citation type="journal article" date="2011" name="Proc. Natl. Acad. Sci. U.S.A.">
        <title>Evolutionary erosion of yeast sex chromosomes by mating-type switching accidents.</title>
        <authorList>
            <person name="Gordon J.L."/>
            <person name="Armisen D."/>
            <person name="Proux-Wera E."/>
            <person name="Oheigeartaigh S.S."/>
            <person name="Byrne K.P."/>
            <person name="Wolfe K.H."/>
        </authorList>
    </citation>
    <scope>NUCLEOTIDE SEQUENCE [LARGE SCALE GENOMIC DNA]</scope>
    <source>
        <strain evidence="21">ATCC 22294 / BCRC 22015 / CBS 2517 / CECT 1963 / NBRC 1671 / NRRL Y-8276</strain>
    </source>
</reference>
<dbReference type="EMBL" id="HE650821">
    <property type="protein sequence ID" value="CCF55772.1"/>
    <property type="molecule type" value="Genomic_DNA"/>
</dbReference>
<organism evidence="20 21">
    <name type="scientific">Kazachstania africana (strain ATCC 22294 / BCRC 22015 / CBS 2517 / CECT 1963 / NBRC 1671 / NRRL Y-8276)</name>
    <name type="common">Yeast</name>
    <name type="synonym">Kluyveromyces africanus</name>
    <dbReference type="NCBI Taxonomy" id="1071382"/>
    <lineage>
        <taxon>Eukaryota</taxon>
        <taxon>Fungi</taxon>
        <taxon>Dikarya</taxon>
        <taxon>Ascomycota</taxon>
        <taxon>Saccharomycotina</taxon>
        <taxon>Saccharomycetes</taxon>
        <taxon>Saccharomycetales</taxon>
        <taxon>Saccharomycetaceae</taxon>
        <taxon>Kazachstania</taxon>
    </lineage>
</organism>
<protein>
    <recommendedName>
        <fullName evidence="17">DASH complex subunit SPC34</fullName>
    </recommendedName>
    <alternativeName>
        <fullName evidence="18">Outer kinetochore protein SPC34</fullName>
    </alternativeName>
</protein>
<evidence type="ECO:0000256" key="2">
    <source>
        <dbReference type="ARBA" id="ARBA00004186"/>
    </source>
</evidence>
<keyword evidence="8" id="KW-0493">Microtubule</keyword>
<dbReference type="RefSeq" id="XP_003954907.1">
    <property type="nucleotide sequence ID" value="XM_003954858.1"/>
</dbReference>
<evidence type="ECO:0000313" key="21">
    <source>
        <dbReference type="Proteomes" id="UP000005220"/>
    </source>
</evidence>
<keyword evidence="16" id="KW-0137">Centromere</keyword>
<dbReference type="GO" id="GO:0005876">
    <property type="term" value="C:spindle microtubule"/>
    <property type="evidence" value="ECO:0007669"/>
    <property type="project" value="InterPro"/>
</dbReference>
<dbReference type="Pfam" id="PF08657">
    <property type="entry name" value="DASH_Spc34"/>
    <property type="match status" value="1"/>
</dbReference>